<sequence length="177" mass="18830">MPRRPNKPWPPRGPSGQLSRASSTRAPRVLTVELVAGRSPPDMRDATFLALAPAMAWQGDGALKASRSVDSADGGVAPDIKLVALLHRVTFLDGLRPDESSAILSLPESAPPIMAREPKMGLLAPDLVGSSGATPPCRGAQVREYYALPTPLGHVNTAGPRRRAEEQISCWSLRPSL</sequence>
<evidence type="ECO:0000313" key="1">
    <source>
        <dbReference type="EMBL" id="KAL3955478.1"/>
    </source>
</evidence>
<keyword evidence="2" id="KW-1185">Reference proteome</keyword>
<gene>
    <name evidence="1" type="ORF">ACCO45_011041</name>
</gene>
<evidence type="ECO:0000313" key="2">
    <source>
        <dbReference type="Proteomes" id="UP001638806"/>
    </source>
</evidence>
<protein>
    <submittedName>
        <fullName evidence="1">Uncharacterized protein</fullName>
    </submittedName>
</protein>
<accession>A0ACC4DJJ3</accession>
<proteinExistence type="predicted"/>
<name>A0ACC4DJJ3_PURLI</name>
<dbReference type="EMBL" id="JBGNUJ010000010">
    <property type="protein sequence ID" value="KAL3955478.1"/>
    <property type="molecule type" value="Genomic_DNA"/>
</dbReference>
<reference evidence="1" key="1">
    <citation type="submission" date="2024-12" db="EMBL/GenBank/DDBJ databases">
        <title>Comparative genomics and development of molecular markers within Purpureocillium lilacinum and among Purpureocillium species.</title>
        <authorList>
            <person name="Yeh Z.-Y."/>
            <person name="Ni N.-T."/>
            <person name="Lo P.-H."/>
            <person name="Mushyakhwo K."/>
            <person name="Lin C.-F."/>
            <person name="Nai Y.-S."/>
        </authorList>
    </citation>
    <scope>NUCLEOTIDE SEQUENCE</scope>
    <source>
        <strain evidence="1">NCHU-NPUST-175</strain>
    </source>
</reference>
<organism evidence="1 2">
    <name type="scientific">Purpureocillium lilacinum</name>
    <name type="common">Paecilomyces lilacinus</name>
    <dbReference type="NCBI Taxonomy" id="33203"/>
    <lineage>
        <taxon>Eukaryota</taxon>
        <taxon>Fungi</taxon>
        <taxon>Dikarya</taxon>
        <taxon>Ascomycota</taxon>
        <taxon>Pezizomycotina</taxon>
        <taxon>Sordariomycetes</taxon>
        <taxon>Hypocreomycetidae</taxon>
        <taxon>Hypocreales</taxon>
        <taxon>Ophiocordycipitaceae</taxon>
        <taxon>Purpureocillium</taxon>
    </lineage>
</organism>
<comment type="caution">
    <text evidence="1">The sequence shown here is derived from an EMBL/GenBank/DDBJ whole genome shotgun (WGS) entry which is preliminary data.</text>
</comment>
<dbReference type="Proteomes" id="UP001638806">
    <property type="component" value="Unassembled WGS sequence"/>
</dbReference>